<reference evidence="5 6" key="1">
    <citation type="journal article" date="2021" name="Int. J. Syst. Evol. Microbiol.">
        <title>&lt;i&gt;Pectobacterium quasiaquaticum&lt;/i&gt; sp. nov., isolated from waterways.</title>
        <authorList>
            <person name="Ben Moussa H."/>
            <person name="Pedron J."/>
            <person name="Bertrand C."/>
            <person name="Hecquet A."/>
            <person name="Barny M.A."/>
        </authorList>
    </citation>
    <scope>NUCLEOTIDE SEQUENCE [LARGE SCALE GENOMIC DNA]</scope>
    <source>
        <strain evidence="5 6">A477-S1-J17</strain>
    </source>
</reference>
<gene>
    <name evidence="5" type="primary">zinT</name>
    <name evidence="5" type="ORF">IG609_010535</name>
</gene>
<evidence type="ECO:0000256" key="3">
    <source>
        <dbReference type="SAM" id="MobiDB-lite"/>
    </source>
</evidence>
<dbReference type="Proteomes" id="UP000806577">
    <property type="component" value="Chromosome"/>
</dbReference>
<evidence type="ECO:0000313" key="6">
    <source>
        <dbReference type="Proteomes" id="UP000806577"/>
    </source>
</evidence>
<feature type="signal peptide" evidence="4">
    <location>
        <begin position="1"/>
        <end position="22"/>
    </location>
</feature>
<dbReference type="SUPFAM" id="SSF50814">
    <property type="entry name" value="Lipocalins"/>
    <property type="match status" value="1"/>
</dbReference>
<accession>A0A9Q2EYZ2</accession>
<dbReference type="EMBL" id="CP065177">
    <property type="protein sequence ID" value="URG50973.1"/>
    <property type="molecule type" value="Genomic_DNA"/>
</dbReference>
<dbReference type="Pfam" id="PF09223">
    <property type="entry name" value="ZinT"/>
    <property type="match status" value="1"/>
</dbReference>
<dbReference type="InterPro" id="IPR015304">
    <property type="entry name" value="ZinT_dom"/>
</dbReference>
<sequence length="228" mass="25951">MSNNIKKLVLALGALFVTGQVAAHGDHSHNHSHGHTHAHSHGAPMSDIEKKASNGVFNDSDVKDRALTDWEGMWQSVYPIMLSGEMDPVFKKKAESDKSKTFEQVKDYYRKGYATNVSEIKIDNGVMTFYKDGEVTSCHYDYSGHKILTYVSGKKGVRYLFECKDAQSKAPKYVQFSDHTIAPRKSVHFHIFMGNTSQEEILKEMDNWPTYYPYQLTSDQVVDELLHH</sequence>
<dbReference type="InterPro" id="IPR012674">
    <property type="entry name" value="Calycin"/>
</dbReference>
<proteinExistence type="predicted"/>
<evidence type="ECO:0000256" key="2">
    <source>
        <dbReference type="ARBA" id="ARBA00022833"/>
    </source>
</evidence>
<protein>
    <submittedName>
        <fullName evidence="5">Metal-binding protein ZinT</fullName>
    </submittedName>
</protein>
<keyword evidence="2" id="KW-0862">Zinc</keyword>
<feature type="chain" id="PRO_5043972265" evidence="4">
    <location>
        <begin position="23"/>
        <end position="228"/>
    </location>
</feature>
<name>A0A9Q2EYZ2_9GAMM</name>
<dbReference type="NCBIfam" id="NF007639">
    <property type="entry name" value="PRK10306.1"/>
    <property type="match status" value="1"/>
</dbReference>
<dbReference type="RefSeq" id="WP_193399519.1">
    <property type="nucleotide sequence ID" value="NZ_CP065177.1"/>
</dbReference>
<feature type="compositionally biased region" description="Basic residues" evidence="3">
    <location>
        <begin position="30"/>
        <end position="40"/>
    </location>
</feature>
<dbReference type="AlphaFoldDB" id="A0A9Q2EYZ2"/>
<dbReference type="KEGG" id="pqu:IG609_010535"/>
<keyword evidence="1 4" id="KW-0732">Signal</keyword>
<feature type="region of interest" description="Disordered" evidence="3">
    <location>
        <begin position="24"/>
        <end position="48"/>
    </location>
</feature>
<dbReference type="Gene3D" id="2.40.128.20">
    <property type="match status" value="1"/>
</dbReference>
<organism evidence="5 6">
    <name type="scientific">Pectobacterium quasiaquaticum</name>
    <dbReference type="NCBI Taxonomy" id="2774015"/>
    <lineage>
        <taxon>Bacteria</taxon>
        <taxon>Pseudomonadati</taxon>
        <taxon>Pseudomonadota</taxon>
        <taxon>Gammaproteobacteria</taxon>
        <taxon>Enterobacterales</taxon>
        <taxon>Pectobacteriaceae</taxon>
        <taxon>Pectobacterium</taxon>
    </lineage>
</organism>
<dbReference type="GO" id="GO:0008270">
    <property type="term" value="F:zinc ion binding"/>
    <property type="evidence" value="ECO:0007669"/>
    <property type="project" value="InterPro"/>
</dbReference>
<evidence type="ECO:0000256" key="4">
    <source>
        <dbReference type="SAM" id="SignalP"/>
    </source>
</evidence>
<keyword evidence="6" id="KW-1185">Reference proteome</keyword>
<evidence type="ECO:0000256" key="1">
    <source>
        <dbReference type="ARBA" id="ARBA00022729"/>
    </source>
</evidence>
<evidence type="ECO:0000313" key="5">
    <source>
        <dbReference type="EMBL" id="URG50973.1"/>
    </source>
</evidence>